<keyword evidence="2" id="KW-0687">Ribonucleoprotein</keyword>
<dbReference type="Pfam" id="PF00318">
    <property type="entry name" value="Ribosomal_S2"/>
    <property type="match status" value="1"/>
</dbReference>
<dbReference type="GO" id="GO:0006412">
    <property type="term" value="P:translation"/>
    <property type="evidence" value="ECO:0007669"/>
    <property type="project" value="InterPro"/>
</dbReference>
<dbReference type="EMBL" id="MK573209">
    <property type="protein sequence ID" value="QEM01847.1"/>
    <property type="molecule type" value="Genomic_DNA"/>
</dbReference>
<name>A0A5C1H8B0_9APIC</name>
<dbReference type="PANTHER" id="PTHR12534:SF0">
    <property type="entry name" value="SMALL RIBOSOMAL SUBUNIT PROTEIN US2M"/>
    <property type="match status" value="1"/>
</dbReference>
<dbReference type="PANTHER" id="PTHR12534">
    <property type="entry name" value="30S RIBOSOMAL PROTEIN S2 PROKARYOTIC AND ORGANELLAR"/>
    <property type="match status" value="1"/>
</dbReference>
<comment type="similarity">
    <text evidence="1">Belongs to the universal ribosomal protein uS2 family.</text>
</comment>
<sequence>MNLISLKELINAGVQIGDSSKKSTSYYKQKFIYKIINNICIIDIIQTYKYLLKSYIFLYKMGVYNEKLLFINSENKYKTLIEKSALLTNQFYIGKYFISGTLTNWKIIKQNFLLLNWFYKFILIIKQNKLYNNLNKKFKNKLIKIYFKLNNKFNLLKNITYIPETIFILNINKNYNALKEAKKLNKLIISIVDSNSNPLLIDFPIPANNKNYFSIKLILEILITALLQGEFKSKNLLN</sequence>
<dbReference type="Gene3D" id="3.40.50.10490">
    <property type="entry name" value="Glucose-6-phosphate isomerase like protein, domain 1"/>
    <property type="match status" value="1"/>
</dbReference>
<accession>A0A5C1H8B0</accession>
<organism evidence="2">
    <name type="scientific">Nephromyces sp. ex Molgula occidentalis</name>
    <dbReference type="NCBI Taxonomy" id="2544991"/>
    <lineage>
        <taxon>Eukaryota</taxon>
        <taxon>Sar</taxon>
        <taxon>Alveolata</taxon>
        <taxon>Apicomplexa</taxon>
        <taxon>Aconoidasida</taxon>
        <taxon>Nephromycida</taxon>
        <taxon>Nephromyces</taxon>
    </lineage>
</organism>
<dbReference type="AlphaFoldDB" id="A0A5C1H8B0"/>
<proteinExistence type="inferred from homology"/>
<dbReference type="CDD" id="cd01425">
    <property type="entry name" value="RPS2"/>
    <property type="match status" value="1"/>
</dbReference>
<dbReference type="PRINTS" id="PR00395">
    <property type="entry name" value="RIBOSOMALS2"/>
</dbReference>
<dbReference type="HAMAP" id="MF_00291_B">
    <property type="entry name" value="Ribosomal_uS2_B"/>
    <property type="match status" value="1"/>
</dbReference>
<keyword evidence="2" id="KW-0689">Ribosomal protein</keyword>
<protein>
    <submittedName>
        <fullName evidence="2">30S ribosomal protein S2</fullName>
    </submittedName>
</protein>
<gene>
    <name evidence="2" type="primary">rps2</name>
</gene>
<reference evidence="2" key="1">
    <citation type="journal article" date="2019" name="Genome Biol. Evol.">
        <title>Nephromyces represents a diverse and novel lineage of the Apicomplexa that has retained apicoplasts.</title>
        <authorList>
            <person name="Munoz-Gomez S.A."/>
            <person name="Durnin K."/>
            <person name="Eme L."/>
            <person name="Paight C."/>
            <person name="Lane C.E."/>
            <person name="Saffo M.B."/>
            <person name="Slamovits C.H."/>
        </authorList>
    </citation>
    <scope>NUCLEOTIDE SEQUENCE</scope>
    <source>
        <strain evidence="2">688</strain>
    </source>
</reference>
<dbReference type="SUPFAM" id="SSF52313">
    <property type="entry name" value="Ribosomal protein S2"/>
    <property type="match status" value="1"/>
</dbReference>
<dbReference type="GO" id="GO:0003735">
    <property type="term" value="F:structural constituent of ribosome"/>
    <property type="evidence" value="ECO:0007669"/>
    <property type="project" value="InterPro"/>
</dbReference>
<dbReference type="InterPro" id="IPR023591">
    <property type="entry name" value="Ribosomal_uS2_flav_dom_sf"/>
</dbReference>
<dbReference type="InterPro" id="IPR005706">
    <property type="entry name" value="Ribosomal_uS2_bac/mit/plastid"/>
</dbReference>
<dbReference type="GO" id="GO:0005763">
    <property type="term" value="C:mitochondrial small ribosomal subunit"/>
    <property type="evidence" value="ECO:0007669"/>
    <property type="project" value="TreeGrafter"/>
</dbReference>
<dbReference type="Gene3D" id="1.10.287.610">
    <property type="entry name" value="Helix hairpin bin"/>
    <property type="match status" value="1"/>
</dbReference>
<dbReference type="NCBIfam" id="TIGR01011">
    <property type="entry name" value="rpsB_bact"/>
    <property type="match status" value="1"/>
</dbReference>
<evidence type="ECO:0000313" key="2">
    <source>
        <dbReference type="EMBL" id="QEM01847.1"/>
    </source>
</evidence>
<dbReference type="InterPro" id="IPR001865">
    <property type="entry name" value="Ribosomal_uS2"/>
</dbReference>
<evidence type="ECO:0000256" key="1">
    <source>
        <dbReference type="ARBA" id="ARBA00006242"/>
    </source>
</evidence>